<organism evidence="1 2">
    <name type="scientific">Ambrosiozyma monospora</name>
    <name type="common">Yeast</name>
    <name type="synonym">Endomycopsis monosporus</name>
    <dbReference type="NCBI Taxonomy" id="43982"/>
    <lineage>
        <taxon>Eukaryota</taxon>
        <taxon>Fungi</taxon>
        <taxon>Dikarya</taxon>
        <taxon>Ascomycota</taxon>
        <taxon>Saccharomycotina</taxon>
        <taxon>Pichiomycetes</taxon>
        <taxon>Pichiales</taxon>
        <taxon>Pichiaceae</taxon>
        <taxon>Ambrosiozyma</taxon>
    </lineage>
</organism>
<evidence type="ECO:0000313" key="2">
    <source>
        <dbReference type="Proteomes" id="UP001165064"/>
    </source>
</evidence>
<gene>
    <name evidence="1" type="ORF">Amon02_000455200</name>
</gene>
<accession>A0ACB5T438</accession>
<dbReference type="EMBL" id="BSXS01003148">
    <property type="protein sequence ID" value="GME80643.1"/>
    <property type="molecule type" value="Genomic_DNA"/>
</dbReference>
<sequence length="249" mass="25968">MGLQGESKASLLATVLVVVVLTVILFGGTTAGMLEMLNIKTGCVEENESDDEFDIEMPPPQAQTQGGASAYRKGMYSHVKGKDSNGYRNSQGQGHTQGHGHGIQSHYTDETRESQSHSRSRSTSASASLHDADYSVDLDLDLPPSAPLANFPSTSAGVAAGSPSLGASNGTGNLIDSETGAAGNAGTGAGVNGGVFSNMLSMDEHARWFTNFDENVLKPVLLDNLSVGGHRQHARDDVDGDLHQGNDGK</sequence>
<keyword evidence="2" id="KW-1185">Reference proteome</keyword>
<comment type="caution">
    <text evidence="1">The sequence shown here is derived from an EMBL/GenBank/DDBJ whole genome shotgun (WGS) entry which is preliminary data.</text>
</comment>
<protein>
    <submittedName>
        <fullName evidence="1">Unnamed protein product</fullName>
    </submittedName>
</protein>
<proteinExistence type="predicted"/>
<reference evidence="1" key="1">
    <citation type="submission" date="2023-04" db="EMBL/GenBank/DDBJ databases">
        <title>Ambrosiozyma monospora NBRC 10751.</title>
        <authorList>
            <person name="Ichikawa N."/>
            <person name="Sato H."/>
            <person name="Tonouchi N."/>
        </authorList>
    </citation>
    <scope>NUCLEOTIDE SEQUENCE</scope>
    <source>
        <strain evidence="1">NBRC 10751</strain>
    </source>
</reference>
<evidence type="ECO:0000313" key="1">
    <source>
        <dbReference type="EMBL" id="GME80643.1"/>
    </source>
</evidence>
<dbReference type="Proteomes" id="UP001165064">
    <property type="component" value="Unassembled WGS sequence"/>
</dbReference>
<name>A0ACB5T438_AMBMO</name>